<evidence type="ECO:0000313" key="3">
    <source>
        <dbReference type="Proteomes" id="UP001476950"/>
    </source>
</evidence>
<dbReference type="EMBL" id="JAMPLM010000048">
    <property type="protein sequence ID" value="MEP1061951.1"/>
    <property type="molecule type" value="Genomic_DNA"/>
</dbReference>
<feature type="domain" description="ATP-dependent RecD2 DNA helicase OB-fold" evidence="1">
    <location>
        <begin position="15"/>
        <end position="88"/>
    </location>
</feature>
<dbReference type="Proteomes" id="UP001476950">
    <property type="component" value="Unassembled WGS sequence"/>
</dbReference>
<name>A0ABV0KSI7_9CYAN</name>
<organism evidence="2 3">
    <name type="scientific">Stenomitos frigidus AS-A4</name>
    <dbReference type="NCBI Taxonomy" id="2933935"/>
    <lineage>
        <taxon>Bacteria</taxon>
        <taxon>Bacillati</taxon>
        <taxon>Cyanobacteriota</taxon>
        <taxon>Cyanophyceae</taxon>
        <taxon>Leptolyngbyales</taxon>
        <taxon>Leptolyngbyaceae</taxon>
        <taxon>Stenomitos</taxon>
    </lineage>
</organism>
<accession>A0ABV0KSI7</accession>
<dbReference type="RefSeq" id="WP_199305618.1">
    <property type="nucleotide sequence ID" value="NZ_JAMPLM010000048.1"/>
</dbReference>
<keyword evidence="3" id="KW-1185">Reference proteome</keyword>
<gene>
    <name evidence="2" type="ORF">NDI38_26615</name>
</gene>
<proteinExistence type="predicted"/>
<protein>
    <recommendedName>
        <fullName evidence="1">ATP-dependent RecD2 DNA helicase OB-fold domain-containing protein</fullName>
    </recommendedName>
</protein>
<evidence type="ECO:0000313" key="2">
    <source>
        <dbReference type="EMBL" id="MEP1061951.1"/>
    </source>
</evidence>
<dbReference type="Pfam" id="PF23139">
    <property type="entry name" value="OB_YrrC"/>
    <property type="match status" value="1"/>
</dbReference>
<reference evidence="2 3" key="1">
    <citation type="submission" date="2022-04" db="EMBL/GenBank/DDBJ databases">
        <title>Positive selection, recombination, and allopatry shape intraspecific diversity of widespread and dominant cyanobacteria.</title>
        <authorList>
            <person name="Wei J."/>
            <person name="Shu W."/>
            <person name="Hu C."/>
        </authorList>
    </citation>
    <scope>NUCLEOTIDE SEQUENCE [LARGE SCALE GENOMIC DNA]</scope>
    <source>
        <strain evidence="2 3">AS-A4</strain>
    </source>
</reference>
<comment type="caution">
    <text evidence="2">The sequence shown here is derived from an EMBL/GenBank/DDBJ whole genome shotgun (WGS) entry which is preliminary data.</text>
</comment>
<sequence>MTASLPASVASLPSETLQGIVERLTFHAEDSGYTIARLKVAREQDLVTITGTFANIQPGQTLKLTGFWRDHPKYGLQFQVTHYQETKPATLIDLEKYLGSRLIT</sequence>
<evidence type="ECO:0000259" key="1">
    <source>
        <dbReference type="Pfam" id="PF23139"/>
    </source>
</evidence>
<dbReference type="InterPro" id="IPR055446">
    <property type="entry name" value="RecD2_N_OB"/>
</dbReference>